<keyword evidence="1" id="KW-0175">Coiled coil</keyword>
<name>A0A0W0S076_9GAMM</name>
<dbReference type="Proteomes" id="UP000054742">
    <property type="component" value="Unassembled WGS sequence"/>
</dbReference>
<sequence>MLDIYVWNPRNKDRKEMYGSLKALAKAMTRGGNVGHISLGVTLYENHHNLKEIDKKFKELRFKKATPVYEAVKNGNPNDIGFFKRGKKLNGISAFLSLWPDGAGVSKIHAFKSFFKIGGKTPPTFSNKVQQDMFGEWYHSMNDPKHIIEHHRGSEFEVSELSQKKDRLDTRIEELKKQKDAIQDELKKKGCPVKSAVEKRREAQRLEEKNTNDAFDLVTKNFKKEDRDVALARQKEELTTELKTLKSQFHHLLQNADIPKFHGYKEWYRQLTSEFNKNETFYEDAPDSNKVRHFLLLYLQQFNTAPDNENEDARELLSLHQQIKDAMDKIKCIEHEELHIKTLQAQFEAVKTELGALLKERDDVELELDNTEITEGLNPDFTVSLPTSESGLPFVLNEIPILKKMEAIMHDPNFQYDVFDKNCARVVKESIRAGISPATLKAIENLSDFSKGFFDSKFFTTPVGVMEWVLKLNHYLYELNYPELQKSKQDTNEFHP</sequence>
<keyword evidence="3" id="KW-1185">Reference proteome</keyword>
<protein>
    <submittedName>
        <fullName evidence="2">Uncharacterized protein</fullName>
    </submittedName>
</protein>
<organism evidence="2 3">
    <name type="scientific">Legionella brunensis</name>
    <dbReference type="NCBI Taxonomy" id="29422"/>
    <lineage>
        <taxon>Bacteria</taxon>
        <taxon>Pseudomonadati</taxon>
        <taxon>Pseudomonadota</taxon>
        <taxon>Gammaproteobacteria</taxon>
        <taxon>Legionellales</taxon>
        <taxon>Legionellaceae</taxon>
        <taxon>Legionella</taxon>
    </lineage>
</organism>
<evidence type="ECO:0000256" key="1">
    <source>
        <dbReference type="SAM" id="Coils"/>
    </source>
</evidence>
<feature type="coiled-coil region" evidence="1">
    <location>
        <begin position="316"/>
        <end position="374"/>
    </location>
</feature>
<evidence type="ECO:0000313" key="2">
    <source>
        <dbReference type="EMBL" id="KTC76903.1"/>
    </source>
</evidence>
<dbReference type="AlphaFoldDB" id="A0A0W0S076"/>
<evidence type="ECO:0000313" key="3">
    <source>
        <dbReference type="Proteomes" id="UP000054742"/>
    </source>
</evidence>
<reference evidence="2 3" key="1">
    <citation type="submission" date="2015-11" db="EMBL/GenBank/DDBJ databases">
        <title>Genomic analysis of 38 Legionella species identifies large and diverse effector repertoires.</title>
        <authorList>
            <person name="Burstein D."/>
            <person name="Amaro F."/>
            <person name="Zusman T."/>
            <person name="Lifshitz Z."/>
            <person name="Cohen O."/>
            <person name="Gilbert J.A."/>
            <person name="Pupko T."/>
            <person name="Shuman H.A."/>
            <person name="Segal G."/>
        </authorList>
    </citation>
    <scope>NUCLEOTIDE SEQUENCE [LARGE SCALE GENOMIC DNA]</scope>
    <source>
        <strain evidence="2 3">ATCC 43878</strain>
    </source>
</reference>
<dbReference type="PATRIC" id="fig|29422.6.peg.3186"/>
<feature type="coiled-coil region" evidence="1">
    <location>
        <begin position="158"/>
        <end position="185"/>
    </location>
</feature>
<gene>
    <name evidence="2" type="ORF">Lbru_3010</name>
</gene>
<dbReference type="EMBL" id="LNXV01000036">
    <property type="protein sequence ID" value="KTC76903.1"/>
    <property type="molecule type" value="Genomic_DNA"/>
</dbReference>
<comment type="caution">
    <text evidence="2">The sequence shown here is derived from an EMBL/GenBank/DDBJ whole genome shotgun (WGS) entry which is preliminary data.</text>
</comment>
<proteinExistence type="predicted"/>
<accession>A0A0W0S076</accession>